<keyword evidence="5 6" id="KW-0482">Metalloprotease</keyword>
<comment type="cofactor">
    <cofactor evidence="6">
        <name>Zn(2+)</name>
        <dbReference type="ChEBI" id="CHEBI:29105"/>
    </cofactor>
    <text evidence="6">Binds 1 zinc ion per subunit.</text>
</comment>
<dbReference type="InterPro" id="IPR051156">
    <property type="entry name" value="Mito/Outer_Membr_Metalloprot"/>
</dbReference>
<dbReference type="GO" id="GO:0051603">
    <property type="term" value="P:proteolysis involved in protein catabolic process"/>
    <property type="evidence" value="ECO:0007669"/>
    <property type="project" value="TreeGrafter"/>
</dbReference>
<accession>A0A0F3IFS0</accession>
<keyword evidence="9" id="KW-1185">Reference proteome</keyword>
<keyword evidence="4 6" id="KW-0862">Zinc</keyword>
<dbReference type="RefSeq" id="WP_045780075.1">
    <property type="nucleotide sequence ID" value="NZ_LAJX01000191.1"/>
</dbReference>
<dbReference type="InterPro" id="IPR001915">
    <property type="entry name" value="Peptidase_M48"/>
</dbReference>
<comment type="caution">
    <text evidence="8">The sequence shown here is derived from an EMBL/GenBank/DDBJ whole genome shotgun (WGS) entry which is preliminary data.</text>
</comment>
<evidence type="ECO:0000259" key="7">
    <source>
        <dbReference type="Pfam" id="PF01435"/>
    </source>
</evidence>
<evidence type="ECO:0000313" key="8">
    <source>
        <dbReference type="EMBL" id="KJV05640.1"/>
    </source>
</evidence>
<dbReference type="PROSITE" id="PS51257">
    <property type="entry name" value="PROKAR_LIPOPROTEIN"/>
    <property type="match status" value="1"/>
</dbReference>
<keyword evidence="1 6" id="KW-0645">Protease</keyword>
<dbReference type="PANTHER" id="PTHR22726:SF24">
    <property type="entry name" value="M48 FAMILY METALLOPEPTIDASE"/>
    <property type="match status" value="1"/>
</dbReference>
<dbReference type="AlphaFoldDB" id="A0A0F3IFS0"/>
<organism evidence="8 9">
    <name type="scientific">Methylocucumis oryzae</name>
    <dbReference type="NCBI Taxonomy" id="1632867"/>
    <lineage>
        <taxon>Bacteria</taxon>
        <taxon>Pseudomonadati</taxon>
        <taxon>Pseudomonadota</taxon>
        <taxon>Gammaproteobacteria</taxon>
        <taxon>Methylococcales</taxon>
        <taxon>Methylococcaceae</taxon>
        <taxon>Methylocucumis</taxon>
    </lineage>
</organism>
<keyword evidence="2" id="KW-0479">Metal-binding</keyword>
<dbReference type="Gene3D" id="3.30.2010.10">
    <property type="entry name" value="Metalloproteases ('zincins'), catalytic domain"/>
    <property type="match status" value="1"/>
</dbReference>
<dbReference type="GO" id="GO:0046872">
    <property type="term" value="F:metal ion binding"/>
    <property type="evidence" value="ECO:0007669"/>
    <property type="project" value="UniProtKB-KW"/>
</dbReference>
<reference evidence="8 9" key="2">
    <citation type="journal article" date="2016" name="Microb. Ecol.">
        <title>Genome Characteristics of a Novel Type I Methanotroph (Sn10-6) Isolated from a Flooded Indian Rice Field.</title>
        <authorList>
            <person name="Rahalkar M.C."/>
            <person name="Pandit P.S."/>
            <person name="Dhakephalkar P.K."/>
            <person name="Pore S."/>
            <person name="Arora P."/>
            <person name="Kapse N."/>
        </authorList>
    </citation>
    <scope>NUCLEOTIDE SEQUENCE [LARGE SCALE GENOMIC DNA]</scope>
    <source>
        <strain evidence="8 9">Sn10-6</strain>
    </source>
</reference>
<sequence length="259" mass="27987">MAKNSIYIALTAMLLSACTTSPTGRTQLVMMPDTQVNQMGLKAFSQLKQKTPISRNAAYNRLTHCVASAITQQVGGGRWEVVVFQDKTYNAFALPGNKIGVHTGLIQLINGNQDQLAAVIGHEVGHVLAKHSNERASQQLAVQQGMSIAQQSGMVESNAMMGLLGLGAQYGVLLPFSRTQESEADEIGQNLMAKAGFDPRQSVALWQKMAQASGGQQTVEFMSTHPSDTTRMQDLQQHMASAVATYQQAQATGRRPHCQ</sequence>
<dbReference type="Proteomes" id="UP000033684">
    <property type="component" value="Unassembled WGS sequence"/>
</dbReference>
<dbReference type="GO" id="GO:0004222">
    <property type="term" value="F:metalloendopeptidase activity"/>
    <property type="evidence" value="ECO:0007669"/>
    <property type="project" value="InterPro"/>
</dbReference>
<evidence type="ECO:0000256" key="1">
    <source>
        <dbReference type="ARBA" id="ARBA00022670"/>
    </source>
</evidence>
<keyword evidence="3 6" id="KW-0378">Hydrolase</keyword>
<evidence type="ECO:0000256" key="4">
    <source>
        <dbReference type="ARBA" id="ARBA00022833"/>
    </source>
</evidence>
<evidence type="ECO:0000256" key="5">
    <source>
        <dbReference type="ARBA" id="ARBA00023049"/>
    </source>
</evidence>
<comment type="similarity">
    <text evidence="6">Belongs to the peptidase M48 family.</text>
</comment>
<dbReference type="GO" id="GO:0016020">
    <property type="term" value="C:membrane"/>
    <property type="evidence" value="ECO:0007669"/>
    <property type="project" value="TreeGrafter"/>
</dbReference>
<dbReference type="PATRIC" id="fig|1632867.3.peg.2145"/>
<name>A0A0F3IFS0_9GAMM</name>
<protein>
    <submittedName>
        <fullName evidence="8">Peptidase</fullName>
    </submittedName>
</protein>
<evidence type="ECO:0000256" key="3">
    <source>
        <dbReference type="ARBA" id="ARBA00022801"/>
    </source>
</evidence>
<gene>
    <name evidence="8" type="ORF">VZ94_16585</name>
</gene>
<dbReference type="PANTHER" id="PTHR22726">
    <property type="entry name" value="METALLOENDOPEPTIDASE OMA1"/>
    <property type="match status" value="1"/>
</dbReference>
<evidence type="ECO:0000256" key="2">
    <source>
        <dbReference type="ARBA" id="ARBA00022723"/>
    </source>
</evidence>
<feature type="domain" description="Peptidase M48" evidence="7">
    <location>
        <begin position="66"/>
        <end position="237"/>
    </location>
</feature>
<dbReference type="EMBL" id="LAJX01000191">
    <property type="protein sequence ID" value="KJV05640.1"/>
    <property type="molecule type" value="Genomic_DNA"/>
</dbReference>
<dbReference type="OrthoDB" id="9810445at2"/>
<evidence type="ECO:0000256" key="6">
    <source>
        <dbReference type="RuleBase" id="RU003983"/>
    </source>
</evidence>
<dbReference type="CDD" id="cd07331">
    <property type="entry name" value="M48C_Oma1_like"/>
    <property type="match status" value="1"/>
</dbReference>
<proteinExistence type="inferred from homology"/>
<dbReference type="Pfam" id="PF01435">
    <property type="entry name" value="Peptidase_M48"/>
    <property type="match status" value="1"/>
</dbReference>
<reference evidence="9" key="1">
    <citation type="submission" date="2015-03" db="EMBL/GenBank/DDBJ databases">
        <title>Draft genome sequence of a novel methanotroph (Sn10-6) isolated from flooded ricefield rhizosphere in India.</title>
        <authorList>
            <person name="Pandit P.S."/>
            <person name="Pore S.D."/>
            <person name="Arora P."/>
            <person name="Kapse N.G."/>
            <person name="Dhakephalkar P.K."/>
            <person name="Rahalkar M.C."/>
        </authorList>
    </citation>
    <scope>NUCLEOTIDE SEQUENCE [LARGE SCALE GENOMIC DNA]</scope>
    <source>
        <strain evidence="9">Sn10-6</strain>
    </source>
</reference>
<evidence type="ECO:0000313" key="9">
    <source>
        <dbReference type="Proteomes" id="UP000033684"/>
    </source>
</evidence>